<gene>
    <name evidence="3" type="ORF">DHEL01_v206446</name>
</gene>
<name>A0A2P5HY34_DIAHE</name>
<dbReference type="InParanoid" id="A0A2P5HY34"/>
<organism evidence="3 4">
    <name type="scientific">Diaporthe helianthi</name>
    <dbReference type="NCBI Taxonomy" id="158607"/>
    <lineage>
        <taxon>Eukaryota</taxon>
        <taxon>Fungi</taxon>
        <taxon>Dikarya</taxon>
        <taxon>Ascomycota</taxon>
        <taxon>Pezizomycotina</taxon>
        <taxon>Sordariomycetes</taxon>
        <taxon>Sordariomycetidae</taxon>
        <taxon>Diaporthales</taxon>
        <taxon>Diaporthaceae</taxon>
        <taxon>Diaporthe</taxon>
    </lineage>
</organism>
<comment type="catalytic activity">
    <reaction evidence="2">
        <text>N(6)-D-ribulosyl-L-lysyl-[protein] + ATP = N(6)-(3-O-phospho-D-ribulosyl)-L-lysyl-[protein] + ADP + H(+)</text>
        <dbReference type="Rhea" id="RHEA:48432"/>
        <dbReference type="Rhea" id="RHEA-COMP:12103"/>
        <dbReference type="Rhea" id="RHEA-COMP:12104"/>
        <dbReference type="ChEBI" id="CHEBI:15378"/>
        <dbReference type="ChEBI" id="CHEBI:30616"/>
        <dbReference type="ChEBI" id="CHEBI:90418"/>
        <dbReference type="ChEBI" id="CHEBI:90420"/>
        <dbReference type="ChEBI" id="CHEBI:456216"/>
        <dbReference type="EC" id="2.7.1.172"/>
    </reaction>
    <physiologicalReaction direction="left-to-right" evidence="2">
        <dbReference type="Rhea" id="RHEA:48433"/>
    </physiologicalReaction>
</comment>
<dbReference type="OrthoDB" id="5772781at2759"/>
<dbReference type="Pfam" id="PF03881">
    <property type="entry name" value="Fructosamin_kin"/>
    <property type="match status" value="1"/>
</dbReference>
<dbReference type="SUPFAM" id="SSF56112">
    <property type="entry name" value="Protein kinase-like (PK-like)"/>
    <property type="match status" value="1"/>
</dbReference>
<proteinExistence type="predicted"/>
<dbReference type="PANTHER" id="PTHR12149">
    <property type="entry name" value="FRUCTOSAMINE 3 KINASE-RELATED PROTEIN"/>
    <property type="match status" value="1"/>
</dbReference>
<reference evidence="3" key="1">
    <citation type="submission" date="2017-09" db="EMBL/GenBank/DDBJ databases">
        <title>Polyketide synthases of a Diaporthe helianthi virulent isolate.</title>
        <authorList>
            <person name="Baroncelli R."/>
        </authorList>
    </citation>
    <scope>NUCLEOTIDE SEQUENCE [LARGE SCALE GENOMIC DNA]</scope>
    <source>
        <strain evidence="3">7/96</strain>
    </source>
</reference>
<dbReference type="Proteomes" id="UP000094444">
    <property type="component" value="Unassembled WGS sequence"/>
</dbReference>
<dbReference type="GO" id="GO:0102193">
    <property type="term" value="F:protein-ribulosamine 3-kinase activity"/>
    <property type="evidence" value="ECO:0007669"/>
    <property type="project" value="UniProtKB-EC"/>
</dbReference>
<dbReference type="EMBL" id="MAVT02000522">
    <property type="protein sequence ID" value="POS75160.1"/>
    <property type="molecule type" value="Genomic_DNA"/>
</dbReference>
<evidence type="ECO:0000256" key="2">
    <source>
        <dbReference type="ARBA" id="ARBA00048655"/>
    </source>
</evidence>
<accession>A0A2P5HY34</accession>
<dbReference type="EC" id="2.7.1.172" evidence="1"/>
<protein>
    <recommendedName>
        <fullName evidence="1">protein-ribulosamine 3-kinase</fullName>
        <ecNumber evidence="1">2.7.1.172</ecNumber>
    </recommendedName>
</protein>
<evidence type="ECO:0000313" key="3">
    <source>
        <dbReference type="EMBL" id="POS75160.1"/>
    </source>
</evidence>
<evidence type="ECO:0000313" key="4">
    <source>
        <dbReference type="Proteomes" id="UP000094444"/>
    </source>
</evidence>
<evidence type="ECO:0000256" key="1">
    <source>
        <dbReference type="ARBA" id="ARBA00011961"/>
    </source>
</evidence>
<dbReference type="Gene3D" id="3.90.1200.10">
    <property type="match status" value="1"/>
</dbReference>
<dbReference type="PANTHER" id="PTHR12149:SF8">
    <property type="entry name" value="PROTEIN-RIBULOSAMINE 3-KINASE"/>
    <property type="match status" value="1"/>
</dbReference>
<dbReference type="AlphaFoldDB" id="A0A2P5HY34"/>
<keyword evidence="4" id="KW-1185">Reference proteome</keyword>
<dbReference type="InterPro" id="IPR016477">
    <property type="entry name" value="Fructo-/Ketosamine-3-kinase"/>
</dbReference>
<dbReference type="InterPro" id="IPR011009">
    <property type="entry name" value="Kinase-like_dom_sf"/>
</dbReference>
<sequence length="342" mass="38975">MAEEDEYIWKGEIPVPKHLIDYIDEAVRDALPPGTQFHGISPSGVSYWARTAKIDATDVDGNKTPLFIKIHKFEHGKSMVSSEYTAAQAMYSAYPELVPEPIAWGTYKAEDEVYFLLMRFYDLSGDIPDVSTFPALLARLQTRPEAKSKTGEFGFPIITYGGRNPSVFPLSKSWEATLTGCLEAAFIAEEQTHGPDPEMTRLKGELFLKVIPRLVRPLESEGRRIEPILCHGDMWDGNVSVDKATGKPKIFDPTPLYAHREYELAPWFIARHKMTDAYVNEYKKHIRIAEPQEDFHDRGILYSIAIKDMKYLVKKYPHGYDGYARERGLEVGRTRVEIKARI</sequence>
<comment type="caution">
    <text evidence="3">The sequence shown here is derived from an EMBL/GenBank/DDBJ whole genome shotgun (WGS) entry which is preliminary data.</text>
</comment>